<dbReference type="OrthoDB" id="4843574at2759"/>
<dbReference type="EMBL" id="JAIWOZ010000005">
    <property type="protein sequence ID" value="KAH6604927.1"/>
    <property type="molecule type" value="Genomic_DNA"/>
</dbReference>
<name>A0A9P8TUC5_9HYPO</name>
<organism evidence="2 3">
    <name type="scientific">Trichoderma cornu-damae</name>
    <dbReference type="NCBI Taxonomy" id="654480"/>
    <lineage>
        <taxon>Eukaryota</taxon>
        <taxon>Fungi</taxon>
        <taxon>Dikarya</taxon>
        <taxon>Ascomycota</taxon>
        <taxon>Pezizomycotina</taxon>
        <taxon>Sordariomycetes</taxon>
        <taxon>Hypocreomycetidae</taxon>
        <taxon>Hypocreales</taxon>
        <taxon>Hypocreaceae</taxon>
        <taxon>Trichoderma</taxon>
    </lineage>
</organism>
<keyword evidence="3" id="KW-1185">Reference proteome</keyword>
<dbReference type="AlphaFoldDB" id="A0A9P8TUC5"/>
<feature type="region of interest" description="Disordered" evidence="1">
    <location>
        <begin position="41"/>
        <end position="88"/>
    </location>
</feature>
<reference evidence="2" key="1">
    <citation type="submission" date="2021-08" db="EMBL/GenBank/DDBJ databases">
        <title>Chromosome-Level Trichoderma cornu-damae using Hi-C Data.</title>
        <authorList>
            <person name="Kim C.S."/>
        </authorList>
    </citation>
    <scope>NUCLEOTIDE SEQUENCE</scope>
    <source>
        <strain evidence="2">KA19-0412C</strain>
    </source>
</reference>
<evidence type="ECO:0000256" key="1">
    <source>
        <dbReference type="SAM" id="MobiDB-lite"/>
    </source>
</evidence>
<dbReference type="Proteomes" id="UP000827724">
    <property type="component" value="Unassembled WGS sequence"/>
</dbReference>
<accession>A0A9P8TUC5</accession>
<sequence length="88" mass="9497">MPSQGQSWWARHCTPRPPINPVVACPCHSCYNKVAQELDYPRSSNSSEAATPAPSRPVSPRGSTASSASSAHHVEPITTFHIEEASKQ</sequence>
<gene>
    <name evidence="2" type="ORF">Trco_006634</name>
</gene>
<evidence type="ECO:0000313" key="3">
    <source>
        <dbReference type="Proteomes" id="UP000827724"/>
    </source>
</evidence>
<proteinExistence type="predicted"/>
<evidence type="ECO:0000313" key="2">
    <source>
        <dbReference type="EMBL" id="KAH6604927.1"/>
    </source>
</evidence>
<comment type="caution">
    <text evidence="2">The sequence shown here is derived from an EMBL/GenBank/DDBJ whole genome shotgun (WGS) entry which is preliminary data.</text>
</comment>
<protein>
    <submittedName>
        <fullName evidence="2">Uncharacterized protein</fullName>
    </submittedName>
</protein>